<keyword evidence="2" id="KW-0732">Signal</keyword>
<feature type="chain" id="PRO_5036461482" evidence="2">
    <location>
        <begin position="22"/>
        <end position="168"/>
    </location>
</feature>
<dbReference type="AlphaFoldDB" id="A0A8X6Q0M6"/>
<dbReference type="EMBL" id="BMAW01025830">
    <property type="protein sequence ID" value="GFT94059.1"/>
    <property type="molecule type" value="Genomic_DNA"/>
</dbReference>
<organism evidence="3 4">
    <name type="scientific">Nephila pilipes</name>
    <name type="common">Giant wood spider</name>
    <name type="synonym">Nephila maculata</name>
    <dbReference type="NCBI Taxonomy" id="299642"/>
    <lineage>
        <taxon>Eukaryota</taxon>
        <taxon>Metazoa</taxon>
        <taxon>Ecdysozoa</taxon>
        <taxon>Arthropoda</taxon>
        <taxon>Chelicerata</taxon>
        <taxon>Arachnida</taxon>
        <taxon>Araneae</taxon>
        <taxon>Araneomorphae</taxon>
        <taxon>Entelegynae</taxon>
        <taxon>Araneoidea</taxon>
        <taxon>Nephilidae</taxon>
        <taxon>Nephila</taxon>
    </lineage>
</organism>
<dbReference type="Proteomes" id="UP000887013">
    <property type="component" value="Unassembled WGS sequence"/>
</dbReference>
<evidence type="ECO:0000313" key="4">
    <source>
        <dbReference type="Proteomes" id="UP000887013"/>
    </source>
</evidence>
<gene>
    <name evidence="3" type="ORF">NPIL_148641</name>
</gene>
<name>A0A8X6Q0M6_NEPPI</name>
<reference evidence="3" key="1">
    <citation type="submission" date="2020-08" db="EMBL/GenBank/DDBJ databases">
        <title>Multicomponent nature underlies the extraordinary mechanical properties of spider dragline silk.</title>
        <authorList>
            <person name="Kono N."/>
            <person name="Nakamura H."/>
            <person name="Mori M."/>
            <person name="Yoshida Y."/>
            <person name="Ohtoshi R."/>
            <person name="Malay A.D."/>
            <person name="Moran D.A.P."/>
            <person name="Tomita M."/>
            <person name="Numata K."/>
            <person name="Arakawa K."/>
        </authorList>
    </citation>
    <scope>NUCLEOTIDE SEQUENCE</scope>
</reference>
<feature type="signal peptide" evidence="2">
    <location>
        <begin position="1"/>
        <end position="21"/>
    </location>
</feature>
<evidence type="ECO:0000256" key="1">
    <source>
        <dbReference type="SAM" id="MobiDB-lite"/>
    </source>
</evidence>
<evidence type="ECO:0000256" key="2">
    <source>
        <dbReference type="SAM" id="SignalP"/>
    </source>
</evidence>
<accession>A0A8X6Q0M6</accession>
<comment type="caution">
    <text evidence="3">The sequence shown here is derived from an EMBL/GenBank/DDBJ whole genome shotgun (WGS) entry which is preliminary data.</text>
</comment>
<protein>
    <submittedName>
        <fullName evidence="3">Uncharacterized protein</fullName>
    </submittedName>
</protein>
<feature type="region of interest" description="Disordered" evidence="1">
    <location>
        <begin position="89"/>
        <end position="108"/>
    </location>
</feature>
<proteinExistence type="predicted"/>
<keyword evidence="4" id="KW-1185">Reference proteome</keyword>
<sequence length="168" mass="19130">MVKKNLIIVLASVVILQYCNAYPVKEKSSADKLFENGTSLENLSDLSKDADSNASLPQDIQYGNKVVEKIKEKIKNVKDKVKEKIKNIKDKIGGGGGSRRGDDDDYDRYDRDDRYDRYGRITSRYNQSGSGSNLDYSTRMILLERDGDFVVKNDAEKRLSIINHTRKK</sequence>
<evidence type="ECO:0000313" key="3">
    <source>
        <dbReference type="EMBL" id="GFT94059.1"/>
    </source>
</evidence>